<keyword evidence="1" id="KW-0808">Transferase</keyword>
<keyword evidence="2" id="KW-1185">Reference proteome</keyword>
<protein>
    <submittedName>
        <fullName evidence="1">Cytidylate kinase</fullName>
    </submittedName>
</protein>
<reference evidence="1 2" key="1">
    <citation type="submission" date="2019-03" db="EMBL/GenBank/DDBJ databases">
        <title>Genomic Encyclopedia of Type Strains, Phase IV (KMG-IV): sequencing the most valuable type-strain genomes for metagenomic binning, comparative biology and taxonomic classification.</title>
        <authorList>
            <person name="Goeker M."/>
        </authorList>
    </citation>
    <scope>NUCLEOTIDE SEQUENCE [LARGE SCALE GENOMIC DNA]</scope>
    <source>
        <strain evidence="1 2">DSM 100433</strain>
    </source>
</reference>
<evidence type="ECO:0000313" key="2">
    <source>
        <dbReference type="Proteomes" id="UP000294682"/>
    </source>
</evidence>
<gene>
    <name evidence="1" type="ORF">EDD78_110117</name>
</gene>
<proteinExistence type="predicted"/>
<dbReference type="Proteomes" id="UP000294682">
    <property type="component" value="Unassembled WGS sequence"/>
</dbReference>
<comment type="caution">
    <text evidence="1">The sequence shown here is derived from an EMBL/GenBank/DDBJ whole genome shotgun (WGS) entry which is preliminary data.</text>
</comment>
<accession>A0A9X8UI03</accession>
<sequence length="206" mass="23057">MMKRIITISRQFGSGGREIGQALASELGLEFYDKKIITLAAKESGIDEKLFEHADEKETDSFLYSFAMGGHGMGGAIAGYSDYITNDKLFIEQSKVMRKIAAQGPCVIVGRCADYILKDMDCVNVFIHADLEARIARVMKEYGLSHGDAKAFVKKTDKRRSNYYNYYSDKAWGSVSSYHLCLDTGMLPPAQCVKLLREYVSLIEES</sequence>
<dbReference type="Gene3D" id="3.40.50.300">
    <property type="entry name" value="P-loop containing nucleotide triphosphate hydrolases"/>
    <property type="match status" value="1"/>
</dbReference>
<dbReference type="InterPro" id="IPR027417">
    <property type="entry name" value="P-loop_NTPase"/>
</dbReference>
<keyword evidence="1" id="KW-0418">Kinase</keyword>
<dbReference type="GO" id="GO:0016301">
    <property type="term" value="F:kinase activity"/>
    <property type="evidence" value="ECO:0007669"/>
    <property type="project" value="UniProtKB-KW"/>
</dbReference>
<name>A0A9X8UI03_9FIRM</name>
<organism evidence="1 2">
    <name type="scientific">Harryflintia acetispora</name>
    <dbReference type="NCBI Taxonomy" id="1849041"/>
    <lineage>
        <taxon>Bacteria</taxon>
        <taxon>Bacillati</taxon>
        <taxon>Bacillota</taxon>
        <taxon>Clostridia</taxon>
        <taxon>Eubacteriales</taxon>
        <taxon>Oscillospiraceae</taxon>
        <taxon>Harryflintia</taxon>
    </lineage>
</organism>
<evidence type="ECO:0000313" key="1">
    <source>
        <dbReference type="EMBL" id="TCL42491.1"/>
    </source>
</evidence>
<dbReference type="EMBL" id="SLUK01000010">
    <property type="protein sequence ID" value="TCL42491.1"/>
    <property type="molecule type" value="Genomic_DNA"/>
</dbReference>
<dbReference type="SUPFAM" id="SSF52540">
    <property type="entry name" value="P-loop containing nucleoside triphosphate hydrolases"/>
    <property type="match status" value="1"/>
</dbReference>
<dbReference type="AlphaFoldDB" id="A0A9X8UI03"/>
<dbReference type="Pfam" id="PF13189">
    <property type="entry name" value="Cytidylate_kin2"/>
    <property type="match status" value="1"/>
</dbReference>